<dbReference type="EMBL" id="BARS01013658">
    <property type="protein sequence ID" value="GAF98591.1"/>
    <property type="molecule type" value="Genomic_DNA"/>
</dbReference>
<organism evidence="2">
    <name type="scientific">marine sediment metagenome</name>
    <dbReference type="NCBI Taxonomy" id="412755"/>
    <lineage>
        <taxon>unclassified sequences</taxon>
        <taxon>metagenomes</taxon>
        <taxon>ecological metagenomes</taxon>
    </lineage>
</organism>
<dbReference type="AlphaFoldDB" id="X0UH08"/>
<dbReference type="GO" id="GO:0005737">
    <property type="term" value="C:cytoplasm"/>
    <property type="evidence" value="ECO:0007669"/>
    <property type="project" value="TreeGrafter"/>
</dbReference>
<dbReference type="InterPro" id="IPR001509">
    <property type="entry name" value="Epimerase_deHydtase"/>
</dbReference>
<dbReference type="Gene3D" id="3.40.50.720">
    <property type="entry name" value="NAD(P)-binding Rossmann-like Domain"/>
    <property type="match status" value="1"/>
</dbReference>
<dbReference type="PANTHER" id="PTHR48079">
    <property type="entry name" value="PROTEIN YEEZ"/>
    <property type="match status" value="1"/>
</dbReference>
<name>X0UH08_9ZZZZ</name>
<dbReference type="InterPro" id="IPR051783">
    <property type="entry name" value="NAD(P)-dependent_oxidoreduct"/>
</dbReference>
<dbReference type="PANTHER" id="PTHR48079:SF6">
    <property type="entry name" value="NAD(P)-BINDING DOMAIN-CONTAINING PROTEIN-RELATED"/>
    <property type="match status" value="1"/>
</dbReference>
<dbReference type="InterPro" id="IPR036291">
    <property type="entry name" value="NAD(P)-bd_dom_sf"/>
</dbReference>
<dbReference type="Pfam" id="PF01370">
    <property type="entry name" value="Epimerase"/>
    <property type="match status" value="1"/>
</dbReference>
<reference evidence="2" key="1">
    <citation type="journal article" date="2014" name="Front. Microbiol.">
        <title>High frequency of phylogenetically diverse reductive dehalogenase-homologous genes in deep subseafloor sedimentary metagenomes.</title>
        <authorList>
            <person name="Kawai M."/>
            <person name="Futagami T."/>
            <person name="Toyoda A."/>
            <person name="Takaki Y."/>
            <person name="Nishi S."/>
            <person name="Hori S."/>
            <person name="Arai W."/>
            <person name="Tsubouchi T."/>
            <person name="Morono Y."/>
            <person name="Uchiyama I."/>
            <person name="Ito T."/>
            <person name="Fujiyama A."/>
            <person name="Inagaki F."/>
            <person name="Takami H."/>
        </authorList>
    </citation>
    <scope>NUCLEOTIDE SEQUENCE</scope>
    <source>
        <strain evidence="2">Expedition CK06-06</strain>
    </source>
</reference>
<evidence type="ECO:0000259" key="1">
    <source>
        <dbReference type="Pfam" id="PF01370"/>
    </source>
</evidence>
<proteinExistence type="predicted"/>
<feature type="non-terminal residue" evidence="2">
    <location>
        <position position="81"/>
    </location>
</feature>
<accession>X0UH08</accession>
<sequence length="81" mass="8862">MRILVTGGAGFIGRSVVNDLLAHEIEVRVLDKTKGVLAQLENPALEIIEGGTEDEEAVQQAMKDVDVIYHLAETFSSQPRE</sequence>
<dbReference type="GO" id="GO:0004029">
    <property type="term" value="F:aldehyde dehydrogenase (NAD+) activity"/>
    <property type="evidence" value="ECO:0007669"/>
    <property type="project" value="TreeGrafter"/>
</dbReference>
<gene>
    <name evidence="2" type="ORF">S01H1_23571</name>
</gene>
<feature type="domain" description="NAD-dependent epimerase/dehydratase" evidence="1">
    <location>
        <begin position="3"/>
        <end position="75"/>
    </location>
</feature>
<protein>
    <recommendedName>
        <fullName evidence="1">NAD-dependent epimerase/dehydratase domain-containing protein</fullName>
    </recommendedName>
</protein>
<dbReference type="SUPFAM" id="SSF51735">
    <property type="entry name" value="NAD(P)-binding Rossmann-fold domains"/>
    <property type="match status" value="1"/>
</dbReference>
<comment type="caution">
    <text evidence="2">The sequence shown here is derived from an EMBL/GenBank/DDBJ whole genome shotgun (WGS) entry which is preliminary data.</text>
</comment>
<evidence type="ECO:0000313" key="2">
    <source>
        <dbReference type="EMBL" id="GAF98591.1"/>
    </source>
</evidence>